<accession>A0A1P8WQC8</accession>
<dbReference type="AlphaFoldDB" id="A0A1P8WQC8"/>
<organism evidence="1 2">
    <name type="scientific">Fuerstiella marisgermanici</name>
    <dbReference type="NCBI Taxonomy" id="1891926"/>
    <lineage>
        <taxon>Bacteria</taxon>
        <taxon>Pseudomonadati</taxon>
        <taxon>Planctomycetota</taxon>
        <taxon>Planctomycetia</taxon>
        <taxon>Planctomycetales</taxon>
        <taxon>Planctomycetaceae</taxon>
        <taxon>Fuerstiella</taxon>
    </lineage>
</organism>
<protein>
    <submittedName>
        <fullName evidence="1">Uncharacterized protein</fullName>
    </submittedName>
</protein>
<gene>
    <name evidence="1" type="ORF">Fuma_05921</name>
</gene>
<name>A0A1P8WQC8_9PLAN</name>
<reference evidence="1 2" key="1">
    <citation type="journal article" date="2016" name="Front. Microbiol.">
        <title>Fuerstia marisgermanicae gen. nov., sp. nov., an Unusual Member of the Phylum Planctomycetes from the German Wadden Sea.</title>
        <authorList>
            <person name="Kohn T."/>
            <person name="Heuer A."/>
            <person name="Jogler M."/>
            <person name="Vollmers J."/>
            <person name="Boedeker C."/>
            <person name="Bunk B."/>
            <person name="Rast P."/>
            <person name="Borchert D."/>
            <person name="Glockner I."/>
            <person name="Freese H.M."/>
            <person name="Klenk H.P."/>
            <person name="Overmann J."/>
            <person name="Kaster A.K."/>
            <person name="Rohde M."/>
            <person name="Wiegand S."/>
            <person name="Jogler C."/>
        </authorList>
    </citation>
    <scope>NUCLEOTIDE SEQUENCE [LARGE SCALE GENOMIC DNA]</scope>
    <source>
        <strain evidence="1 2">NH11</strain>
    </source>
</reference>
<dbReference type="KEGG" id="fmr:Fuma_05921"/>
<evidence type="ECO:0000313" key="2">
    <source>
        <dbReference type="Proteomes" id="UP000187735"/>
    </source>
</evidence>
<dbReference type="STRING" id="1891926.Fuma_05921"/>
<sequence length="72" mass="8285">MIYHQDNLAQTTNRDFILAINLQNGNAKGDIELIGKSRMSPYFFPLFLPLPLPPPPYCFPRSCWVTSEVEWA</sequence>
<proteinExistence type="predicted"/>
<evidence type="ECO:0000313" key="1">
    <source>
        <dbReference type="EMBL" id="APZ96253.1"/>
    </source>
</evidence>
<keyword evidence="2" id="KW-1185">Reference proteome</keyword>
<dbReference type="Proteomes" id="UP000187735">
    <property type="component" value="Chromosome"/>
</dbReference>
<dbReference type="EMBL" id="CP017641">
    <property type="protein sequence ID" value="APZ96253.1"/>
    <property type="molecule type" value="Genomic_DNA"/>
</dbReference>